<reference evidence="1" key="1">
    <citation type="submission" date="2021-03" db="EMBL/GenBank/DDBJ databases">
        <title>Isolation of Bacillus subtilis from fermented food sample.</title>
        <authorList>
            <person name="Lakshmanan V."/>
            <person name="Athira K."/>
            <person name="Rajagopal K."/>
        </authorList>
    </citation>
    <scope>NUCLEOTIDE SEQUENCE</scope>
    <source>
        <strain evidence="1">S1</strain>
    </source>
</reference>
<dbReference type="RefSeq" id="WP_208557030.1">
    <property type="nucleotide sequence ID" value="NZ_JAGFPW010000101.1"/>
</dbReference>
<dbReference type="AlphaFoldDB" id="A0A8I1WKQ9"/>
<feature type="non-terminal residue" evidence="1">
    <location>
        <position position="69"/>
    </location>
</feature>
<dbReference type="Proteomes" id="UP000665181">
    <property type="component" value="Unassembled WGS sequence"/>
</dbReference>
<evidence type="ECO:0000313" key="1">
    <source>
        <dbReference type="EMBL" id="MBO3797244.1"/>
    </source>
</evidence>
<gene>
    <name evidence="1" type="ORF">J5227_23935</name>
</gene>
<sequence length="69" mass="7478">GNAEAIWYMWPTEDAECVTDPSGMIYMLQGLAAAGLKTGRVMIAGGYRDGLERCHTESWIGIERSAGLV</sequence>
<name>A0A8I1WKQ9_BACIU</name>
<feature type="non-terminal residue" evidence="1">
    <location>
        <position position="1"/>
    </location>
</feature>
<accession>A0A8I1WKQ9</accession>
<comment type="caution">
    <text evidence="1">The sequence shown here is derived from an EMBL/GenBank/DDBJ whole genome shotgun (WGS) entry which is preliminary data.</text>
</comment>
<evidence type="ECO:0000313" key="2">
    <source>
        <dbReference type="Proteomes" id="UP000665181"/>
    </source>
</evidence>
<organism evidence="1 2">
    <name type="scientific">Bacillus subtilis</name>
    <dbReference type="NCBI Taxonomy" id="1423"/>
    <lineage>
        <taxon>Bacteria</taxon>
        <taxon>Bacillati</taxon>
        <taxon>Bacillota</taxon>
        <taxon>Bacilli</taxon>
        <taxon>Bacillales</taxon>
        <taxon>Bacillaceae</taxon>
        <taxon>Bacillus</taxon>
    </lineage>
</organism>
<protein>
    <submittedName>
        <fullName evidence="1">Uncharacterized protein</fullName>
    </submittedName>
</protein>
<proteinExistence type="predicted"/>
<dbReference type="EMBL" id="JAGFPW010000101">
    <property type="protein sequence ID" value="MBO3797244.1"/>
    <property type="molecule type" value="Genomic_DNA"/>
</dbReference>